<organism evidence="2 3">
    <name type="scientific">Pseudomonas gessardii</name>
    <dbReference type="NCBI Taxonomy" id="78544"/>
    <lineage>
        <taxon>Bacteria</taxon>
        <taxon>Pseudomonadati</taxon>
        <taxon>Pseudomonadota</taxon>
        <taxon>Gammaproteobacteria</taxon>
        <taxon>Pseudomonadales</taxon>
        <taxon>Pseudomonadaceae</taxon>
        <taxon>Pseudomonas</taxon>
    </lineage>
</organism>
<protein>
    <submittedName>
        <fullName evidence="2">Uncharacterized protein</fullName>
    </submittedName>
</protein>
<dbReference type="Proteomes" id="UP000814003">
    <property type="component" value="Unassembled WGS sequence"/>
</dbReference>
<proteinExistence type="predicted"/>
<keyword evidence="4" id="KW-1185">Reference proteome</keyword>
<dbReference type="RefSeq" id="WP_139201316.1">
    <property type="nucleotide sequence ID" value="NZ_CBCRYT010000027.1"/>
</dbReference>
<dbReference type="Proteomes" id="UP000542111">
    <property type="component" value="Unassembled WGS sequence"/>
</dbReference>
<sequence length="141" mass="15218">MSDKSRLGVGQLIFTDDGKSFEAGGGDLYNGGSYNLLVGGAGSGSEGGSIQLWFYDVPEFWHFNLPLNSLWKAEYIPRADPGRKYTAIAGMISGVVSTTNALAIVSFKFTARNSQTLITHEIEGFWHCNGFSNLPAESIDS</sequence>
<reference evidence="2 3" key="2">
    <citation type="journal article" date="2020" name="Front. Microbiol.">
        <title>Genetic Organization of the aprX-lipA2 Operon Affects the Proteolytic Potential of Pseudomonas Species in Milk.</title>
        <authorList>
            <person name="Maier C."/>
            <person name="Huptas C."/>
            <person name="von Neubeck M."/>
            <person name="Scherer S."/>
            <person name="Wenning M."/>
            <person name="Lucking G."/>
        </authorList>
    </citation>
    <scope>NUCLEOTIDE SEQUENCE [LARGE SCALE GENOMIC DNA]</scope>
    <source>
        <strain evidence="2 3">G4779</strain>
    </source>
</reference>
<dbReference type="EMBL" id="JAAQYP010000062">
    <property type="protein sequence ID" value="NNA98599.1"/>
    <property type="molecule type" value="Genomic_DNA"/>
</dbReference>
<dbReference type="EMBL" id="WKED01000002">
    <property type="protein sequence ID" value="MCF5105657.1"/>
    <property type="molecule type" value="Genomic_DNA"/>
</dbReference>
<accession>A0A7Y1QP44</accession>
<evidence type="ECO:0000313" key="1">
    <source>
        <dbReference type="EMBL" id="MCF5105657.1"/>
    </source>
</evidence>
<evidence type="ECO:0000313" key="4">
    <source>
        <dbReference type="Proteomes" id="UP000814003"/>
    </source>
</evidence>
<comment type="caution">
    <text evidence="2">The sequence shown here is derived from an EMBL/GenBank/DDBJ whole genome shotgun (WGS) entry which is preliminary data.</text>
</comment>
<name>A0A7Y1QP44_9PSED</name>
<evidence type="ECO:0000313" key="3">
    <source>
        <dbReference type="Proteomes" id="UP000542111"/>
    </source>
</evidence>
<reference evidence="1 4" key="1">
    <citation type="submission" date="2019-11" db="EMBL/GenBank/DDBJ databases">
        <title>Epiphytic Pseudomonas syringae from cherry orchards.</title>
        <authorList>
            <person name="Hulin M.T."/>
        </authorList>
    </citation>
    <scope>NUCLEOTIDE SEQUENCE [LARGE SCALE GENOMIC DNA]</scope>
    <source>
        <strain evidence="1 4">PA-6-5B</strain>
    </source>
</reference>
<dbReference type="AlphaFoldDB" id="A0A7Y1QP44"/>
<evidence type="ECO:0000313" key="2">
    <source>
        <dbReference type="EMBL" id="NNA98599.1"/>
    </source>
</evidence>
<gene>
    <name evidence="1" type="ORF">GIW56_02290</name>
    <name evidence="2" type="ORF">HBO33_25920</name>
</gene>
<dbReference type="GeneID" id="70105235"/>